<dbReference type="PIRSF" id="PIRSF007871">
    <property type="entry name" value="Cox20"/>
    <property type="match status" value="1"/>
</dbReference>
<proteinExistence type="inferred from homology"/>
<feature type="compositionally biased region" description="Basic and acidic residues" evidence="10">
    <location>
        <begin position="186"/>
        <end position="202"/>
    </location>
</feature>
<evidence type="ECO:0000256" key="4">
    <source>
        <dbReference type="ARBA" id="ARBA00022692"/>
    </source>
</evidence>
<keyword evidence="5 9" id="KW-0999">Mitochondrion inner membrane</keyword>
<dbReference type="RefSeq" id="XP_033600742.1">
    <property type="nucleotide sequence ID" value="XM_033744059.1"/>
</dbReference>
<keyword evidence="7 9" id="KW-0496">Mitochondrion</keyword>
<dbReference type="GeneID" id="54485113"/>
<evidence type="ECO:0000256" key="2">
    <source>
        <dbReference type="ARBA" id="ARBA00009575"/>
    </source>
</evidence>
<dbReference type="EMBL" id="ML996572">
    <property type="protein sequence ID" value="KAF2758291.1"/>
    <property type="molecule type" value="Genomic_DNA"/>
</dbReference>
<keyword evidence="12" id="KW-1185">Reference proteome</keyword>
<name>A0A6A6WAY9_9PEZI</name>
<dbReference type="OrthoDB" id="14603at2759"/>
<evidence type="ECO:0000256" key="9">
    <source>
        <dbReference type="PIRNR" id="PIRNR007871"/>
    </source>
</evidence>
<comment type="subcellular location">
    <subcellularLocation>
        <location evidence="1 9">Mitochondrion inner membrane</location>
    </subcellularLocation>
</comment>
<evidence type="ECO:0000256" key="7">
    <source>
        <dbReference type="ARBA" id="ARBA00023128"/>
    </source>
</evidence>
<protein>
    <recommendedName>
        <fullName evidence="3 9">Cytochrome c oxidase assembly protein COX20, mitochondrial</fullName>
    </recommendedName>
</protein>
<dbReference type="GO" id="GO:0033617">
    <property type="term" value="P:mitochondrial respiratory chain complex IV assembly"/>
    <property type="evidence" value="ECO:0007669"/>
    <property type="project" value="InterPro"/>
</dbReference>
<comment type="similarity">
    <text evidence="2 9">Belongs to the COX20 family.</text>
</comment>
<evidence type="ECO:0000256" key="5">
    <source>
        <dbReference type="ARBA" id="ARBA00022792"/>
    </source>
</evidence>
<gene>
    <name evidence="11" type="ORF">EJ05DRAFT_476548</name>
</gene>
<dbReference type="InterPro" id="IPR022533">
    <property type="entry name" value="Cox20"/>
</dbReference>
<dbReference type="AlphaFoldDB" id="A0A6A6WAY9"/>
<evidence type="ECO:0000313" key="12">
    <source>
        <dbReference type="Proteomes" id="UP000799437"/>
    </source>
</evidence>
<evidence type="ECO:0000256" key="3">
    <source>
        <dbReference type="ARBA" id="ARBA00017689"/>
    </source>
</evidence>
<feature type="region of interest" description="Disordered" evidence="10">
    <location>
        <begin position="1"/>
        <end position="36"/>
    </location>
</feature>
<sequence>MADHPHTPNAEGLRPRLPPAVAADQEERMKDPSYQRTQDYKKRVYSRFSPEKPMNIRENTVMLPDGTIQATGPSQDAMKSITAIDAAKAIRIEDFTEFHRLPCVRESQLPAIGGGALLGAAAKVFGASLWKSTNYAMGTWVVVGFGMYQYCQHNRRAEKDGVKRAVDIMREKAEERREQAMQARRLKTEQEEERKRRKEEQEKRWYGLGRFKFW</sequence>
<evidence type="ECO:0000256" key="8">
    <source>
        <dbReference type="ARBA" id="ARBA00023136"/>
    </source>
</evidence>
<dbReference type="GO" id="GO:0005743">
    <property type="term" value="C:mitochondrial inner membrane"/>
    <property type="evidence" value="ECO:0007669"/>
    <property type="project" value="UniProtKB-SubCell"/>
</dbReference>
<dbReference type="Pfam" id="PF12597">
    <property type="entry name" value="Cox20"/>
    <property type="match status" value="1"/>
</dbReference>
<feature type="compositionally biased region" description="Basic and acidic residues" evidence="10">
    <location>
        <begin position="25"/>
        <end position="36"/>
    </location>
</feature>
<evidence type="ECO:0000256" key="10">
    <source>
        <dbReference type="SAM" id="MobiDB-lite"/>
    </source>
</evidence>
<reference evidence="11" key="1">
    <citation type="journal article" date="2020" name="Stud. Mycol.">
        <title>101 Dothideomycetes genomes: a test case for predicting lifestyles and emergence of pathogens.</title>
        <authorList>
            <person name="Haridas S."/>
            <person name="Albert R."/>
            <person name="Binder M."/>
            <person name="Bloem J."/>
            <person name="Labutti K."/>
            <person name="Salamov A."/>
            <person name="Andreopoulos B."/>
            <person name="Baker S."/>
            <person name="Barry K."/>
            <person name="Bills G."/>
            <person name="Bluhm B."/>
            <person name="Cannon C."/>
            <person name="Castanera R."/>
            <person name="Culley D."/>
            <person name="Daum C."/>
            <person name="Ezra D."/>
            <person name="Gonzalez J."/>
            <person name="Henrissat B."/>
            <person name="Kuo A."/>
            <person name="Liang C."/>
            <person name="Lipzen A."/>
            <person name="Lutzoni F."/>
            <person name="Magnuson J."/>
            <person name="Mondo S."/>
            <person name="Nolan M."/>
            <person name="Ohm R."/>
            <person name="Pangilinan J."/>
            <person name="Park H.-J."/>
            <person name="Ramirez L."/>
            <person name="Alfaro M."/>
            <person name="Sun H."/>
            <person name="Tritt A."/>
            <person name="Yoshinaga Y."/>
            <person name="Zwiers L.-H."/>
            <person name="Turgeon B."/>
            <person name="Goodwin S."/>
            <person name="Spatafora J."/>
            <person name="Crous P."/>
            <person name="Grigoriev I."/>
        </authorList>
    </citation>
    <scope>NUCLEOTIDE SEQUENCE</scope>
    <source>
        <strain evidence="11">CBS 121739</strain>
    </source>
</reference>
<comment type="function">
    <text evidence="9">Involved in the assembly of the cytochrome c oxidase complex.</text>
</comment>
<keyword evidence="6" id="KW-1133">Transmembrane helix</keyword>
<evidence type="ECO:0000256" key="6">
    <source>
        <dbReference type="ARBA" id="ARBA00022989"/>
    </source>
</evidence>
<organism evidence="11 12">
    <name type="scientific">Pseudovirgaria hyperparasitica</name>
    <dbReference type="NCBI Taxonomy" id="470096"/>
    <lineage>
        <taxon>Eukaryota</taxon>
        <taxon>Fungi</taxon>
        <taxon>Dikarya</taxon>
        <taxon>Ascomycota</taxon>
        <taxon>Pezizomycotina</taxon>
        <taxon>Dothideomycetes</taxon>
        <taxon>Dothideomycetes incertae sedis</taxon>
        <taxon>Acrospermales</taxon>
        <taxon>Acrospermaceae</taxon>
        <taxon>Pseudovirgaria</taxon>
    </lineage>
</organism>
<feature type="region of interest" description="Disordered" evidence="10">
    <location>
        <begin position="174"/>
        <end position="202"/>
    </location>
</feature>
<keyword evidence="8 9" id="KW-0472">Membrane</keyword>
<dbReference type="PANTHER" id="PTHR31586">
    <property type="entry name" value="CYTOCHROME C OXIDASE PROTEIN 20"/>
    <property type="match status" value="1"/>
</dbReference>
<evidence type="ECO:0000256" key="1">
    <source>
        <dbReference type="ARBA" id="ARBA00004273"/>
    </source>
</evidence>
<dbReference type="Proteomes" id="UP000799437">
    <property type="component" value="Unassembled WGS sequence"/>
</dbReference>
<dbReference type="PANTHER" id="PTHR31586:SF1">
    <property type="entry name" value="CYTOCHROME C OXIDASE ASSEMBLY PROTEIN COX20, MITOCHONDRIAL"/>
    <property type="match status" value="1"/>
</dbReference>
<accession>A0A6A6WAY9</accession>
<keyword evidence="4" id="KW-0812">Transmembrane</keyword>
<evidence type="ECO:0000313" key="11">
    <source>
        <dbReference type="EMBL" id="KAF2758291.1"/>
    </source>
</evidence>